<dbReference type="InterPro" id="IPR029261">
    <property type="entry name" value="Transposase_Znf"/>
</dbReference>
<dbReference type="InterPro" id="IPR017894">
    <property type="entry name" value="HTH_IS21_transposase_type"/>
</dbReference>
<evidence type="ECO:0000313" key="2">
    <source>
        <dbReference type="EMBL" id="WLQ45666.1"/>
    </source>
</evidence>
<reference evidence="2 3" key="1">
    <citation type="submission" date="2023-03" db="EMBL/GenBank/DDBJ databases">
        <title>Isolation and description of six Streptomyces strains from soil environments, able to metabolize different microbial glucans.</title>
        <authorList>
            <person name="Widen T."/>
            <person name="Larsbrink J."/>
        </authorList>
    </citation>
    <scope>NUCLEOTIDE SEQUENCE [LARGE SCALE GENOMIC DNA]</scope>
    <source>
        <strain evidence="2 3">Mut2</strain>
        <plasmid evidence="2 3">unnamed1</plasmid>
    </source>
</reference>
<dbReference type="PANTHER" id="PTHR33498:SF1">
    <property type="entry name" value="TRANSPOSASE FOR INSERTION SEQUENCE ELEMENT IS1557"/>
    <property type="match status" value="1"/>
</dbReference>
<dbReference type="PROSITE" id="PS50531">
    <property type="entry name" value="HTH_IS21"/>
    <property type="match status" value="1"/>
</dbReference>
<feature type="domain" description="HTH IS21-type" evidence="1">
    <location>
        <begin position="259"/>
        <end position="322"/>
    </location>
</feature>
<sequence length="495" mass="55656">MLVEGVETGYGLVRITVRTAAGVSVVCPGCGQESMWEHSRYVRHVADEAIGGRPVVMDVSVRRLYCENPDCSKTTFVEQVPGLTVRYQRRTPALQKVIAAVATALAGRAGARLLLHLHQTLSWASMLTCLLRIPLPAVAVPTALGVDDFALRRGHRYATILIDAETRKRVEVLRDRRAETLTAWLRGRPGIEAVCRDGAAGYAQAVTDALPEVPQVADRWHLWHNLGEAVLKEVHAHAGCWAKCGPPSQARVREETTRERWHQVHTLLDQGVGLLECARRLQMALNTVKRYARVPEPAQLKKAPQYRPTLVEPYRDHLRRRREEDPAVSVRQLLKEIKDLGYRGSSNLLHRYINQGRVESDRPAVSPRRFKSLLCTAPDQLKDKDRELLTALTGSCLEMTALTGHIRTFADLLKPAADNGRRLHEWISRVREDDLPHLHAFTRGLERDHDAVANGLTLPFHNGGAEGINTKTKLIKRQMYGRAGFRLLRHRILLN</sequence>
<evidence type="ECO:0000259" key="1">
    <source>
        <dbReference type="PROSITE" id="PS50531"/>
    </source>
</evidence>
<dbReference type="InterPro" id="IPR047951">
    <property type="entry name" value="Transpos_ISL3"/>
</dbReference>
<dbReference type="Proteomes" id="UP001229952">
    <property type="component" value="Plasmid unnamed1"/>
</dbReference>
<geneLocation type="plasmid" evidence="2 3">
    <name>unnamed1</name>
</geneLocation>
<protein>
    <submittedName>
        <fullName evidence="2">ISL3 family transposase</fullName>
    </submittedName>
</protein>
<proteinExistence type="predicted"/>
<keyword evidence="3" id="KW-1185">Reference proteome</keyword>
<evidence type="ECO:0000313" key="3">
    <source>
        <dbReference type="Proteomes" id="UP001229952"/>
    </source>
</evidence>
<organism evidence="2 3">
    <name type="scientific">Streptomyces laculatispora</name>
    <dbReference type="NCBI Taxonomy" id="887464"/>
    <lineage>
        <taxon>Bacteria</taxon>
        <taxon>Bacillati</taxon>
        <taxon>Actinomycetota</taxon>
        <taxon>Actinomycetes</taxon>
        <taxon>Kitasatosporales</taxon>
        <taxon>Streptomycetaceae</taxon>
        <taxon>Streptomyces</taxon>
    </lineage>
</organism>
<keyword evidence="2" id="KW-0614">Plasmid</keyword>
<dbReference type="Pfam" id="PF01610">
    <property type="entry name" value="DDE_Tnp_ISL3"/>
    <property type="match status" value="2"/>
</dbReference>
<name>A0ABY9IFF0_9ACTN</name>
<gene>
    <name evidence="2" type="ORF">P8A22_38225</name>
</gene>
<dbReference type="Pfam" id="PF14690">
    <property type="entry name" value="Zn_ribbon_ISL3"/>
    <property type="match status" value="1"/>
</dbReference>
<dbReference type="EMBL" id="CP120993">
    <property type="protein sequence ID" value="WLQ45666.1"/>
    <property type="molecule type" value="Genomic_DNA"/>
</dbReference>
<dbReference type="PANTHER" id="PTHR33498">
    <property type="entry name" value="TRANSPOSASE FOR INSERTION SEQUENCE ELEMENT IS1557"/>
    <property type="match status" value="1"/>
</dbReference>
<dbReference type="InterPro" id="IPR002560">
    <property type="entry name" value="Transposase_DDE"/>
</dbReference>
<accession>A0ABY9IFF0</accession>
<dbReference type="NCBIfam" id="NF033550">
    <property type="entry name" value="transpos_ISL3"/>
    <property type="match status" value="1"/>
</dbReference>